<evidence type="ECO:0000313" key="2">
    <source>
        <dbReference type="Proteomes" id="UP001412239"/>
    </source>
</evidence>
<reference evidence="1" key="1">
    <citation type="submission" date="2015-10" db="EMBL/GenBank/DDBJ databases">
        <authorList>
            <person name="Regsiter A."/>
            <person name="william w."/>
        </authorList>
    </citation>
    <scope>NUCLEOTIDE SEQUENCE</scope>
    <source>
        <strain evidence="1">Montdore</strain>
    </source>
</reference>
<dbReference type="EMBL" id="LN890983">
    <property type="protein sequence ID" value="CUS12773.1"/>
    <property type="molecule type" value="Genomic_DNA"/>
</dbReference>
<proteinExistence type="predicted"/>
<protein>
    <submittedName>
        <fullName evidence="1">Uncharacterized protein</fullName>
    </submittedName>
</protein>
<evidence type="ECO:0000313" key="1">
    <source>
        <dbReference type="EMBL" id="CUS12773.1"/>
    </source>
</evidence>
<dbReference type="AlphaFoldDB" id="A0A292Q209"/>
<name>A0A292Q209_9PEZI</name>
<accession>A0A292Q209</accession>
<keyword evidence="2" id="KW-1185">Reference proteome</keyword>
<dbReference type="Proteomes" id="UP001412239">
    <property type="component" value="Unassembled WGS sequence"/>
</dbReference>
<sequence>MRLSKDGTPDAIDCALRVKIFKSIPENVEKFFPTPQRRQRLRVVPEGKDLGGVCGATLACIEEHVGTQKRPRMAAPMWISHSERPPLINGLLHALPIEIWSGTLNTSNTPTI</sequence>
<gene>
    <name evidence="1" type="ORF">GSTUAT00003046001</name>
</gene>
<organism evidence="1 2">
    <name type="scientific">Tuber aestivum</name>
    <name type="common">summer truffle</name>
    <dbReference type="NCBI Taxonomy" id="59557"/>
    <lineage>
        <taxon>Eukaryota</taxon>
        <taxon>Fungi</taxon>
        <taxon>Dikarya</taxon>
        <taxon>Ascomycota</taxon>
        <taxon>Pezizomycotina</taxon>
        <taxon>Pezizomycetes</taxon>
        <taxon>Pezizales</taxon>
        <taxon>Tuberaceae</taxon>
        <taxon>Tuber</taxon>
    </lineage>
</organism>